<comment type="caution">
    <text evidence="1">The sequence shown here is derived from an EMBL/GenBank/DDBJ whole genome shotgun (WGS) entry which is preliminary data.</text>
</comment>
<gene>
    <name evidence="1" type="ORF">Bpfe_016604</name>
</gene>
<dbReference type="Proteomes" id="UP001233172">
    <property type="component" value="Unassembled WGS sequence"/>
</dbReference>
<proteinExistence type="predicted"/>
<evidence type="ECO:0000313" key="2">
    <source>
        <dbReference type="Proteomes" id="UP001233172"/>
    </source>
</evidence>
<keyword evidence="2" id="KW-1185">Reference proteome</keyword>
<dbReference type="PANTHER" id="PTHR10773">
    <property type="entry name" value="DNA-DIRECTED RNA POLYMERASES I, II, AND III SUBUNIT RPABC2"/>
    <property type="match status" value="1"/>
</dbReference>
<sequence length="422" mass="47782">MSFNFMVGMSDYCLEPTPTPTGFSYHHPTIPLSTVTNTSNTMHTHVNAGNNHVNHGHHHNHLDNLTSLPPLGPPGMGPMVGQGGSFNVNNSINGFSYHQEPVVRQEPEAPVIGTAKKKSKKERKRRQIGTSLSRAEIKRRRNAGEEYVTRKGKVVGRKEYEPIDCKCRLNCTVNVTHDMRKLIFDHFHALADWNNQTQFIVSSVTILEIKERKRRLKQEISSSKAKRSSSRLYHLTNKKIRVCKPVFLSAIGITNKRLDYALRYKALPITAIATTDFRGKKGPLNKTPADVEERIRAHIKSFPKSSSQGKQGKGAQTLPPDLTMSKMYSLYQEQCQAEGLQAASMWVYAKIFNSESKIHLAAPKKEPCKTCERIKIIVHSGNEPDKIIKMLLKEFQERPAQTVNTFMDYNHTDFPSYSQKKN</sequence>
<organism evidence="1 2">
    <name type="scientific">Biomphalaria pfeifferi</name>
    <name type="common">Bloodfluke planorb</name>
    <name type="synonym">Freshwater snail</name>
    <dbReference type="NCBI Taxonomy" id="112525"/>
    <lineage>
        <taxon>Eukaryota</taxon>
        <taxon>Metazoa</taxon>
        <taxon>Spiralia</taxon>
        <taxon>Lophotrochozoa</taxon>
        <taxon>Mollusca</taxon>
        <taxon>Gastropoda</taxon>
        <taxon>Heterobranchia</taxon>
        <taxon>Euthyneura</taxon>
        <taxon>Panpulmonata</taxon>
        <taxon>Hygrophila</taxon>
        <taxon>Lymnaeoidea</taxon>
        <taxon>Planorbidae</taxon>
        <taxon>Biomphalaria</taxon>
    </lineage>
</organism>
<dbReference type="AlphaFoldDB" id="A0AAD8BG03"/>
<name>A0AAD8BG03_BIOPF</name>
<reference evidence="1" key="2">
    <citation type="submission" date="2023-04" db="EMBL/GenBank/DDBJ databases">
        <authorList>
            <person name="Bu L."/>
            <person name="Lu L."/>
            <person name="Laidemitt M.R."/>
            <person name="Zhang S.M."/>
            <person name="Mutuku M."/>
            <person name="Mkoji G."/>
            <person name="Steinauer M."/>
            <person name="Loker E.S."/>
        </authorList>
    </citation>
    <scope>NUCLEOTIDE SEQUENCE</scope>
    <source>
        <strain evidence="1">KasaAsao</strain>
        <tissue evidence="1">Whole Snail</tissue>
    </source>
</reference>
<dbReference type="EMBL" id="JASAOG010000082">
    <property type="protein sequence ID" value="KAK0053860.1"/>
    <property type="molecule type" value="Genomic_DNA"/>
</dbReference>
<protein>
    <submittedName>
        <fullName evidence="1">Uncharacterized protein</fullName>
    </submittedName>
</protein>
<dbReference type="PANTHER" id="PTHR10773:SF19">
    <property type="match status" value="1"/>
</dbReference>
<accession>A0AAD8BG03</accession>
<evidence type="ECO:0000313" key="1">
    <source>
        <dbReference type="EMBL" id="KAK0053860.1"/>
    </source>
</evidence>
<reference evidence="1" key="1">
    <citation type="journal article" date="2023" name="PLoS Negl. Trop. Dis.">
        <title>A genome sequence for Biomphalaria pfeifferi, the major vector snail for the human-infecting parasite Schistosoma mansoni.</title>
        <authorList>
            <person name="Bu L."/>
            <person name="Lu L."/>
            <person name="Laidemitt M.R."/>
            <person name="Zhang S.M."/>
            <person name="Mutuku M."/>
            <person name="Mkoji G."/>
            <person name="Steinauer M."/>
            <person name="Loker E.S."/>
        </authorList>
    </citation>
    <scope>NUCLEOTIDE SEQUENCE</scope>
    <source>
        <strain evidence="1">KasaAsao</strain>
    </source>
</reference>